<keyword evidence="2" id="KW-1185">Reference proteome</keyword>
<evidence type="ECO:0000313" key="1">
    <source>
        <dbReference type="EMBL" id="RKP43412.1"/>
    </source>
</evidence>
<name>A0A494WZE0_9BURK</name>
<sequence length="332" mass="36821">MNLGALARFHMDRKEVMVMLGTLAQAIRCHCPPVGDSSGSLLEIWRLAHSARMLPMPELLLSNYLSTSSPTISAPVSTTHKFALGMLDTVFFALRQGYRIDAVCTPEHLYRFADEHRRFIGRTEVCPASPRLMREVLAELIGTLSAPIAPLADASHPAGTYFAAIRVAKVQWILHRFALLFDIARLRTWHQLQSHTVSSEMQPDVRHASAYAAEAQSTALLDAPLDSPFVRAMLDLDWRVGDADALDEAFARFTMAAEHVIRATAWSIPTSLHGDWAVILHAALSLLQEAEHQLGTLLALPADPPRYTYVRRDLDHFFGKAHPALQCTTSSL</sequence>
<proteinExistence type="predicted"/>
<comment type="caution">
    <text evidence="1">The sequence shown here is derived from an EMBL/GenBank/DDBJ whole genome shotgun (WGS) entry which is preliminary data.</text>
</comment>
<accession>A0A494WZE0</accession>
<gene>
    <name evidence="1" type="ORF">D7S89_26050</name>
</gene>
<dbReference type="Proteomes" id="UP000280434">
    <property type="component" value="Unassembled WGS sequence"/>
</dbReference>
<organism evidence="1 2">
    <name type="scientific">Trinickia fusca</name>
    <dbReference type="NCBI Taxonomy" id="2419777"/>
    <lineage>
        <taxon>Bacteria</taxon>
        <taxon>Pseudomonadati</taxon>
        <taxon>Pseudomonadota</taxon>
        <taxon>Betaproteobacteria</taxon>
        <taxon>Burkholderiales</taxon>
        <taxon>Burkholderiaceae</taxon>
        <taxon>Trinickia</taxon>
    </lineage>
</organism>
<protein>
    <submittedName>
        <fullName evidence="1">Uncharacterized protein</fullName>
    </submittedName>
</protein>
<reference evidence="1 2" key="1">
    <citation type="submission" date="2018-10" db="EMBL/GenBank/DDBJ databases">
        <title>Paraburkholderia sp. 7MK8-2, isolated from soil.</title>
        <authorList>
            <person name="Gao Z.-H."/>
            <person name="Qiu L.-H."/>
        </authorList>
    </citation>
    <scope>NUCLEOTIDE SEQUENCE [LARGE SCALE GENOMIC DNA]</scope>
    <source>
        <strain evidence="1 2">7MK8-2</strain>
    </source>
</reference>
<dbReference type="AlphaFoldDB" id="A0A494WZE0"/>
<dbReference type="EMBL" id="RBZV01000021">
    <property type="protein sequence ID" value="RKP43412.1"/>
    <property type="molecule type" value="Genomic_DNA"/>
</dbReference>
<evidence type="ECO:0000313" key="2">
    <source>
        <dbReference type="Proteomes" id="UP000280434"/>
    </source>
</evidence>